<comment type="caution">
    <text evidence="2">The sequence shown here is derived from an EMBL/GenBank/DDBJ whole genome shotgun (WGS) entry which is preliminary data.</text>
</comment>
<dbReference type="AlphaFoldDB" id="A0A0G1RDP6"/>
<feature type="transmembrane region" description="Helical" evidence="1">
    <location>
        <begin position="36"/>
        <end position="56"/>
    </location>
</feature>
<dbReference type="Pfam" id="PF06691">
    <property type="entry name" value="DUF1189"/>
    <property type="match status" value="1"/>
</dbReference>
<dbReference type="InterPro" id="IPR009574">
    <property type="entry name" value="DUF1189"/>
</dbReference>
<keyword evidence="1" id="KW-0472">Membrane</keyword>
<feature type="transmembrane region" description="Helical" evidence="1">
    <location>
        <begin position="157"/>
        <end position="178"/>
    </location>
</feature>
<proteinExistence type="predicted"/>
<evidence type="ECO:0000313" key="2">
    <source>
        <dbReference type="EMBL" id="KKU55266.1"/>
    </source>
</evidence>
<dbReference type="Proteomes" id="UP000034607">
    <property type="component" value="Unassembled WGS sequence"/>
</dbReference>
<evidence type="ECO:0000313" key="3">
    <source>
        <dbReference type="Proteomes" id="UP000034607"/>
    </source>
</evidence>
<organism evidence="2 3">
    <name type="scientific">Candidatus Amesbacteria bacterium GW2011_GWA2_47_11</name>
    <dbReference type="NCBI Taxonomy" id="1618357"/>
    <lineage>
        <taxon>Bacteria</taxon>
        <taxon>Candidatus Amesiibacteriota</taxon>
    </lineage>
</organism>
<reference evidence="2 3" key="1">
    <citation type="journal article" date="2015" name="Nature">
        <title>rRNA introns, odd ribosomes, and small enigmatic genomes across a large radiation of phyla.</title>
        <authorList>
            <person name="Brown C.T."/>
            <person name="Hug L.A."/>
            <person name="Thomas B.C."/>
            <person name="Sharon I."/>
            <person name="Castelle C.J."/>
            <person name="Singh A."/>
            <person name="Wilkins M.J."/>
            <person name="Williams K.H."/>
            <person name="Banfield J.F."/>
        </authorList>
    </citation>
    <scope>NUCLEOTIDE SEQUENCE [LARGE SCALE GENOMIC DNA]</scope>
</reference>
<feature type="transmembrane region" description="Helical" evidence="1">
    <location>
        <begin position="213"/>
        <end position="231"/>
    </location>
</feature>
<dbReference type="EMBL" id="LCNM01000023">
    <property type="protein sequence ID" value="KKU55266.1"/>
    <property type="molecule type" value="Genomic_DNA"/>
</dbReference>
<gene>
    <name evidence="2" type="ORF">UX78_C0023G0018</name>
</gene>
<name>A0A0G1RDP6_9BACT</name>
<keyword evidence="1" id="KW-0812">Transmembrane</keyword>
<sequence>MLATFKETITSLQDKTYGAKIVLLPWPKVVWYWTKYLLLFSLIPLVLVIAGFTHFIPQFPRLAKDRLPDGEINLRNGRLSTTISQPFSVIDPQFAFILNTEGAPVDLDQYPSGLLILSDRIIVKTSAGATQTRTFERLPDFSLAKSQIVDWLSGHQFFLWFLAVLAALAITCVINLFFWVYKMISFLFWGLILLFVARLLKKPLTTFTGGFNLAVYASVLPLLLSSVILLAPNQILSFFSFGLFAYYSLSWLVNLSQTNTPSPAKPEKPRKTSNK</sequence>
<feature type="transmembrane region" description="Helical" evidence="1">
    <location>
        <begin position="184"/>
        <end position="201"/>
    </location>
</feature>
<accession>A0A0G1RDP6</accession>
<protein>
    <recommendedName>
        <fullName evidence="4">DUF1189 domain-containing protein</fullName>
    </recommendedName>
</protein>
<feature type="transmembrane region" description="Helical" evidence="1">
    <location>
        <begin position="237"/>
        <end position="255"/>
    </location>
</feature>
<evidence type="ECO:0008006" key="4">
    <source>
        <dbReference type="Google" id="ProtNLM"/>
    </source>
</evidence>
<keyword evidence="1" id="KW-1133">Transmembrane helix</keyword>
<evidence type="ECO:0000256" key="1">
    <source>
        <dbReference type="SAM" id="Phobius"/>
    </source>
</evidence>